<gene>
    <name evidence="5" type="ORF">A3K91_0954</name>
</gene>
<dbReference type="SMART" id="SM00400">
    <property type="entry name" value="ZnF_CHCC"/>
    <property type="match status" value="1"/>
</dbReference>
<dbReference type="Gene3D" id="3.90.580.10">
    <property type="entry name" value="Zinc finger, CHC2-type domain"/>
    <property type="match status" value="1"/>
</dbReference>
<evidence type="ECO:0000313" key="6">
    <source>
        <dbReference type="Proteomes" id="UP000076104"/>
    </source>
</evidence>
<dbReference type="InterPro" id="IPR036977">
    <property type="entry name" value="DNA_primase_Znf_CHC2"/>
</dbReference>
<evidence type="ECO:0000256" key="2">
    <source>
        <dbReference type="ARBA" id="ARBA00022771"/>
    </source>
</evidence>
<dbReference type="InterPro" id="IPR050219">
    <property type="entry name" value="DnaG_primase"/>
</dbReference>
<keyword evidence="6" id="KW-1185">Reference proteome</keyword>
<protein>
    <submittedName>
        <fullName evidence="5">CHC2 zinc finger family protein</fullName>
    </submittedName>
</protein>
<reference evidence="5 6" key="1">
    <citation type="submission" date="2016-03" db="EMBL/GenBank/DDBJ databases">
        <title>Genome sequencing of Psychrobacter alimentarius PAMC 27889.</title>
        <authorList>
            <person name="Lee J."/>
            <person name="Kim O.-S."/>
        </authorList>
    </citation>
    <scope>NUCLEOTIDE SEQUENCE [LARGE SCALE GENOMIC DNA]</scope>
    <source>
        <strain evidence="5 6">PAMC 27889</strain>
    </source>
</reference>
<evidence type="ECO:0000256" key="1">
    <source>
        <dbReference type="ARBA" id="ARBA00022723"/>
    </source>
</evidence>
<dbReference type="Proteomes" id="UP000076104">
    <property type="component" value="Chromosome"/>
</dbReference>
<dbReference type="Pfam" id="PF01807">
    <property type="entry name" value="Zn_ribbon_DnaG"/>
    <property type="match status" value="1"/>
</dbReference>
<dbReference type="RefSeq" id="WP_062844247.1">
    <property type="nucleotide sequence ID" value="NZ_CP014945.1"/>
</dbReference>
<organism evidence="5 6">
    <name type="scientific">Psychrobacter alimentarius</name>
    <dbReference type="NCBI Taxonomy" id="261164"/>
    <lineage>
        <taxon>Bacteria</taxon>
        <taxon>Pseudomonadati</taxon>
        <taxon>Pseudomonadota</taxon>
        <taxon>Gammaproteobacteria</taxon>
        <taxon>Moraxellales</taxon>
        <taxon>Moraxellaceae</taxon>
        <taxon>Psychrobacter</taxon>
    </lineage>
</organism>
<dbReference type="SUPFAM" id="SSF57783">
    <property type="entry name" value="Zinc beta-ribbon"/>
    <property type="match status" value="1"/>
</dbReference>
<evidence type="ECO:0000256" key="3">
    <source>
        <dbReference type="ARBA" id="ARBA00022833"/>
    </source>
</evidence>
<dbReference type="PANTHER" id="PTHR30313">
    <property type="entry name" value="DNA PRIMASE"/>
    <property type="match status" value="1"/>
</dbReference>
<dbReference type="InterPro" id="IPR002694">
    <property type="entry name" value="Znf_CHC2"/>
</dbReference>
<keyword evidence="2" id="KW-0863">Zinc-finger</keyword>
<feature type="domain" description="Zinc finger CHC2-type" evidence="4">
    <location>
        <begin position="60"/>
        <end position="110"/>
    </location>
</feature>
<evidence type="ECO:0000259" key="4">
    <source>
        <dbReference type="SMART" id="SM00400"/>
    </source>
</evidence>
<accession>A0ABM5ZWS8</accession>
<keyword evidence="3" id="KW-0862">Zinc</keyword>
<sequence length="119" mass="13480">MTDFIRNHLKLKQQAATTKRSTHKAKRGTVNKSRLPNPSDFYRQFDITVKGGSGWQMVKCPFHDDTHASMGVNREHGGYRCHACGACGDCIGFYMQWYSVSFIDACQSLQLIEGCNDDR</sequence>
<proteinExistence type="predicted"/>
<dbReference type="GeneID" id="303306173"/>
<evidence type="ECO:0000313" key="5">
    <source>
        <dbReference type="EMBL" id="AMT96569.1"/>
    </source>
</evidence>
<dbReference type="EMBL" id="CP014945">
    <property type="protein sequence ID" value="AMT96569.1"/>
    <property type="molecule type" value="Genomic_DNA"/>
</dbReference>
<dbReference type="PANTHER" id="PTHR30313:SF2">
    <property type="entry name" value="DNA PRIMASE"/>
    <property type="match status" value="1"/>
</dbReference>
<keyword evidence="1" id="KW-0479">Metal-binding</keyword>
<name>A0ABM5ZWS8_9GAMM</name>